<dbReference type="RefSeq" id="WP_353289468.1">
    <property type="nucleotide sequence ID" value="NZ_BAABQM010000001.1"/>
</dbReference>
<keyword evidence="8 10" id="KW-0460">Magnesium</keyword>
<dbReference type="SUPFAM" id="SSF52540">
    <property type="entry name" value="P-loop containing nucleoside triphosphate hydrolases"/>
    <property type="match status" value="1"/>
</dbReference>
<proteinExistence type="inferred from homology"/>
<dbReference type="InterPro" id="IPR027417">
    <property type="entry name" value="P-loop_NTPase"/>
</dbReference>
<keyword evidence="6 10" id="KW-0547">Nucleotide-binding</keyword>
<evidence type="ECO:0000256" key="2">
    <source>
        <dbReference type="ARBA" id="ARBA00003213"/>
    </source>
</evidence>
<evidence type="ECO:0000256" key="5">
    <source>
        <dbReference type="ARBA" id="ARBA00022694"/>
    </source>
</evidence>
<dbReference type="PANTHER" id="PTHR11088:SF60">
    <property type="entry name" value="TRNA DIMETHYLALLYLTRANSFERASE"/>
    <property type="match status" value="1"/>
</dbReference>
<evidence type="ECO:0000256" key="4">
    <source>
        <dbReference type="ARBA" id="ARBA00022679"/>
    </source>
</evidence>
<comment type="caution">
    <text evidence="14">The sequence shown here is derived from an EMBL/GenBank/DDBJ whole genome shotgun (WGS) entry which is preliminary data.</text>
</comment>
<name>A0ABP9U8A4_9BACT</name>
<dbReference type="HAMAP" id="MF_00185">
    <property type="entry name" value="IPP_trans"/>
    <property type="match status" value="1"/>
</dbReference>
<evidence type="ECO:0000256" key="12">
    <source>
        <dbReference type="RuleBase" id="RU003784"/>
    </source>
</evidence>
<keyword evidence="4 10" id="KW-0808">Transferase</keyword>
<organism evidence="14 15">
    <name type="scientific">Ureaplasma ceti</name>
    <dbReference type="NCBI Taxonomy" id="3119530"/>
    <lineage>
        <taxon>Bacteria</taxon>
        <taxon>Bacillati</taxon>
        <taxon>Mycoplasmatota</taxon>
        <taxon>Mycoplasmoidales</taxon>
        <taxon>Mycoplasmoidaceae</taxon>
        <taxon>Ureaplasma</taxon>
    </lineage>
</organism>
<evidence type="ECO:0000313" key="14">
    <source>
        <dbReference type="EMBL" id="GAA5414302.1"/>
    </source>
</evidence>
<evidence type="ECO:0000256" key="1">
    <source>
        <dbReference type="ARBA" id="ARBA00001946"/>
    </source>
</evidence>
<sequence length="304" mass="35535">MQPEKKLIIIIGPTAAKKSRLAHLIAERFQGSVINGDAYQVYKEISAGINKPTQEEIEKYDYHLVNLISWNEEWSIAHFQKAFDNAYDEIVQRQRLPILCGGSHLYTDAIINGYDLSIDTTPYETEIANWTIEELYAYVLKYDPVSAEKIGPNNYKRLFRCVALLKANNNIPKSVTDLQNNKPVYKPLIIMVTKDRQVLYDKINARFDRFFSENNWMEEIQQLIEKDPAIIESLCFKAIGYQEIANSILNHTPVDTEKLKQKTRQLAKRQLTWCNNKFPDKLVFEFEKDDLEEIFAKVQEFYYD</sequence>
<comment type="subunit">
    <text evidence="10">Monomer.</text>
</comment>
<evidence type="ECO:0000256" key="9">
    <source>
        <dbReference type="ARBA" id="ARBA00049563"/>
    </source>
</evidence>
<evidence type="ECO:0000256" key="3">
    <source>
        <dbReference type="ARBA" id="ARBA00005842"/>
    </source>
</evidence>
<comment type="similarity">
    <text evidence="3 10 13">Belongs to the IPP transferase family.</text>
</comment>
<reference evidence="14" key="1">
    <citation type="submission" date="2024-02" db="EMBL/GenBank/DDBJ databases">
        <title>Draft genome sequence of new strains in genus Ureaplasma.</title>
        <authorList>
            <person name="Nakajima Y."/>
            <person name="Segawa T."/>
        </authorList>
    </citation>
    <scope>NUCLEOTIDE SEQUENCE [LARGE SCALE GENOMIC DNA]</scope>
    <source>
        <strain evidence="14">OM1</strain>
    </source>
</reference>
<dbReference type="NCBIfam" id="TIGR00174">
    <property type="entry name" value="miaA"/>
    <property type="match status" value="1"/>
</dbReference>
<dbReference type="Pfam" id="PF01715">
    <property type="entry name" value="IPPT"/>
    <property type="match status" value="1"/>
</dbReference>
<dbReference type="Proteomes" id="UP001449582">
    <property type="component" value="Unassembled WGS sequence"/>
</dbReference>
<dbReference type="Gene3D" id="3.40.50.300">
    <property type="entry name" value="P-loop containing nucleotide triphosphate hydrolases"/>
    <property type="match status" value="1"/>
</dbReference>
<comment type="caution">
    <text evidence="10">Lacks conserved residue(s) required for the propagation of feature annotation.</text>
</comment>
<evidence type="ECO:0000256" key="11">
    <source>
        <dbReference type="RuleBase" id="RU003783"/>
    </source>
</evidence>
<feature type="site" description="Interaction with substrate tRNA" evidence="10">
    <location>
        <position position="103"/>
    </location>
</feature>
<evidence type="ECO:0000256" key="13">
    <source>
        <dbReference type="RuleBase" id="RU003785"/>
    </source>
</evidence>
<dbReference type="InterPro" id="IPR039657">
    <property type="entry name" value="Dimethylallyltransferase"/>
</dbReference>
<comment type="cofactor">
    <cofactor evidence="1 10">
        <name>Mg(2+)</name>
        <dbReference type="ChEBI" id="CHEBI:18420"/>
    </cofactor>
</comment>
<protein>
    <recommendedName>
        <fullName evidence="10">tRNA dimethylallyltransferase</fullName>
        <ecNumber evidence="10">2.5.1.75</ecNumber>
    </recommendedName>
    <alternativeName>
        <fullName evidence="10">Dimethylallyl diphosphate:tRNA dimethylallyltransferase</fullName>
        <shortName evidence="10">DMAPP:tRNA dimethylallyltransferase</shortName>
        <shortName evidence="10">DMATase</shortName>
    </alternativeName>
    <alternativeName>
        <fullName evidence="10">Isopentenyl-diphosphate:tRNA isopentenyltransferase</fullName>
        <shortName evidence="10">IPP transferase</shortName>
        <shortName evidence="10">IPPT</shortName>
        <shortName evidence="10">IPTase</shortName>
    </alternativeName>
</protein>
<comment type="function">
    <text evidence="2 10 12">Catalyzes the transfer of a dimethylallyl group onto the adenine at position 37 in tRNAs that read codons beginning with uridine, leading to the formation of N6-(dimethylallyl)adenosine (i(6)A).</text>
</comment>
<gene>
    <name evidence="10 14" type="primary">miaA</name>
    <name evidence="14" type="ORF">UREOM_0130</name>
</gene>
<keyword evidence="15" id="KW-1185">Reference proteome</keyword>
<dbReference type="Gene3D" id="1.10.20.140">
    <property type="match status" value="1"/>
</dbReference>
<feature type="binding site" evidence="10">
    <location>
        <begin position="12"/>
        <end position="19"/>
    </location>
    <ligand>
        <name>ATP</name>
        <dbReference type="ChEBI" id="CHEBI:30616"/>
    </ligand>
</feature>
<evidence type="ECO:0000256" key="8">
    <source>
        <dbReference type="ARBA" id="ARBA00022842"/>
    </source>
</evidence>
<evidence type="ECO:0000256" key="6">
    <source>
        <dbReference type="ARBA" id="ARBA00022741"/>
    </source>
</evidence>
<comment type="catalytic activity">
    <reaction evidence="9 10 11">
        <text>adenosine(37) in tRNA + dimethylallyl diphosphate = N(6)-dimethylallyladenosine(37) in tRNA + diphosphate</text>
        <dbReference type="Rhea" id="RHEA:26482"/>
        <dbReference type="Rhea" id="RHEA-COMP:10162"/>
        <dbReference type="Rhea" id="RHEA-COMP:10375"/>
        <dbReference type="ChEBI" id="CHEBI:33019"/>
        <dbReference type="ChEBI" id="CHEBI:57623"/>
        <dbReference type="ChEBI" id="CHEBI:74411"/>
        <dbReference type="ChEBI" id="CHEBI:74415"/>
        <dbReference type="EC" id="2.5.1.75"/>
    </reaction>
</comment>
<dbReference type="EC" id="2.5.1.75" evidence="10"/>
<evidence type="ECO:0000256" key="7">
    <source>
        <dbReference type="ARBA" id="ARBA00022840"/>
    </source>
</evidence>
<dbReference type="InterPro" id="IPR018022">
    <property type="entry name" value="IPT"/>
</dbReference>
<keyword evidence="7 10" id="KW-0067">ATP-binding</keyword>
<dbReference type="EMBL" id="BAABQM010000001">
    <property type="protein sequence ID" value="GAA5414302.1"/>
    <property type="molecule type" value="Genomic_DNA"/>
</dbReference>
<evidence type="ECO:0000313" key="15">
    <source>
        <dbReference type="Proteomes" id="UP001449582"/>
    </source>
</evidence>
<accession>A0ABP9U8A4</accession>
<dbReference type="PANTHER" id="PTHR11088">
    <property type="entry name" value="TRNA DIMETHYLALLYLTRANSFERASE"/>
    <property type="match status" value="1"/>
</dbReference>
<evidence type="ECO:0000256" key="10">
    <source>
        <dbReference type="HAMAP-Rule" id="MF_00185"/>
    </source>
</evidence>
<keyword evidence="5 10" id="KW-0819">tRNA processing</keyword>